<reference evidence="1" key="1">
    <citation type="submission" date="2020-12" db="EMBL/GenBank/DDBJ databases">
        <title>WGS assembly of Carya illinoinensis cv. Pawnee.</title>
        <authorList>
            <person name="Platts A."/>
            <person name="Shu S."/>
            <person name="Wright S."/>
            <person name="Barry K."/>
            <person name="Edger P."/>
            <person name="Pires J.C."/>
            <person name="Schmutz J."/>
        </authorList>
    </citation>
    <scope>NUCLEOTIDE SEQUENCE</scope>
    <source>
        <tissue evidence="1">Leaf</tissue>
    </source>
</reference>
<dbReference type="EMBL" id="CM031813">
    <property type="protein sequence ID" value="KAG6654695.1"/>
    <property type="molecule type" value="Genomic_DNA"/>
</dbReference>
<proteinExistence type="predicted"/>
<keyword evidence="2" id="KW-1185">Reference proteome</keyword>
<accession>A0A8T1QJY7</accession>
<organism evidence="1 2">
    <name type="scientific">Carya illinoinensis</name>
    <name type="common">Pecan</name>
    <dbReference type="NCBI Taxonomy" id="32201"/>
    <lineage>
        <taxon>Eukaryota</taxon>
        <taxon>Viridiplantae</taxon>
        <taxon>Streptophyta</taxon>
        <taxon>Embryophyta</taxon>
        <taxon>Tracheophyta</taxon>
        <taxon>Spermatophyta</taxon>
        <taxon>Magnoliopsida</taxon>
        <taxon>eudicotyledons</taxon>
        <taxon>Gunneridae</taxon>
        <taxon>Pentapetalae</taxon>
        <taxon>rosids</taxon>
        <taxon>fabids</taxon>
        <taxon>Fagales</taxon>
        <taxon>Juglandaceae</taxon>
        <taxon>Carya</taxon>
    </lineage>
</organism>
<dbReference type="AlphaFoldDB" id="A0A8T1QJY7"/>
<dbReference type="Proteomes" id="UP000811609">
    <property type="component" value="Chromosome 5"/>
</dbReference>
<name>A0A8T1QJY7_CARIL</name>
<protein>
    <submittedName>
        <fullName evidence="1">Uncharacterized protein</fullName>
    </submittedName>
</protein>
<sequence length="32" mass="3746">MIDISYAGLQITESYPSLKIIYCKGDQKYYQL</sequence>
<evidence type="ECO:0000313" key="1">
    <source>
        <dbReference type="EMBL" id="KAG6654695.1"/>
    </source>
</evidence>
<gene>
    <name evidence="1" type="ORF">CIPAW_05G163900</name>
</gene>
<comment type="caution">
    <text evidence="1">The sequence shown here is derived from an EMBL/GenBank/DDBJ whole genome shotgun (WGS) entry which is preliminary data.</text>
</comment>
<evidence type="ECO:0000313" key="2">
    <source>
        <dbReference type="Proteomes" id="UP000811609"/>
    </source>
</evidence>